<dbReference type="AlphaFoldDB" id="H2ZJZ8"/>
<dbReference type="InParanoid" id="H2ZJZ8"/>
<evidence type="ECO:0000313" key="3">
    <source>
        <dbReference type="Proteomes" id="UP000007875"/>
    </source>
</evidence>
<dbReference type="Ensembl" id="ENSCSAVT00000018108.1">
    <property type="protein sequence ID" value="ENSCSAVP00000017914.1"/>
    <property type="gene ID" value="ENSCSAVG00000010542.1"/>
</dbReference>
<dbReference type="Proteomes" id="UP000007875">
    <property type="component" value="Unassembled WGS sequence"/>
</dbReference>
<evidence type="ECO:0000256" key="1">
    <source>
        <dbReference type="SAM" id="Phobius"/>
    </source>
</evidence>
<organism evidence="2 3">
    <name type="scientific">Ciona savignyi</name>
    <name type="common">Pacific transparent sea squirt</name>
    <dbReference type="NCBI Taxonomy" id="51511"/>
    <lineage>
        <taxon>Eukaryota</taxon>
        <taxon>Metazoa</taxon>
        <taxon>Chordata</taxon>
        <taxon>Tunicata</taxon>
        <taxon>Ascidiacea</taxon>
        <taxon>Phlebobranchia</taxon>
        <taxon>Cionidae</taxon>
        <taxon>Ciona</taxon>
    </lineage>
</organism>
<evidence type="ECO:0000313" key="2">
    <source>
        <dbReference type="Ensembl" id="ENSCSAVP00000017914.1"/>
    </source>
</evidence>
<feature type="transmembrane region" description="Helical" evidence="1">
    <location>
        <begin position="20"/>
        <end position="43"/>
    </location>
</feature>
<name>H2ZJZ8_CIOSA</name>
<keyword evidence="1" id="KW-0812">Transmembrane</keyword>
<sequence>MQKRSDTRPLVQSIFHHCSFQNFILLCFATHHPLLLFLAFFGLSQM</sequence>
<keyword evidence="1" id="KW-0472">Membrane</keyword>
<proteinExistence type="predicted"/>
<keyword evidence="3" id="KW-1185">Reference proteome</keyword>
<reference evidence="2" key="3">
    <citation type="submission" date="2025-09" db="UniProtKB">
        <authorList>
            <consortium name="Ensembl"/>
        </authorList>
    </citation>
    <scope>IDENTIFICATION</scope>
</reference>
<dbReference type="HOGENOM" id="CLU_3191026_0_0_1"/>
<reference evidence="2" key="2">
    <citation type="submission" date="2025-08" db="UniProtKB">
        <authorList>
            <consortium name="Ensembl"/>
        </authorList>
    </citation>
    <scope>IDENTIFICATION</scope>
</reference>
<protein>
    <submittedName>
        <fullName evidence="2">Uncharacterized protein</fullName>
    </submittedName>
</protein>
<reference evidence="3" key="1">
    <citation type="submission" date="2003-08" db="EMBL/GenBank/DDBJ databases">
        <authorList>
            <person name="Birren B."/>
            <person name="Nusbaum C."/>
            <person name="Abebe A."/>
            <person name="Abouelleil A."/>
            <person name="Adekoya E."/>
            <person name="Ait-zahra M."/>
            <person name="Allen N."/>
            <person name="Allen T."/>
            <person name="An P."/>
            <person name="Anderson M."/>
            <person name="Anderson S."/>
            <person name="Arachchi H."/>
            <person name="Armbruster J."/>
            <person name="Bachantsang P."/>
            <person name="Baldwin J."/>
            <person name="Barry A."/>
            <person name="Bayul T."/>
            <person name="Blitshsteyn B."/>
            <person name="Bloom T."/>
            <person name="Blye J."/>
            <person name="Boguslavskiy L."/>
            <person name="Borowsky M."/>
            <person name="Boukhgalter B."/>
            <person name="Brunache A."/>
            <person name="Butler J."/>
            <person name="Calixte N."/>
            <person name="Calvo S."/>
            <person name="Camarata J."/>
            <person name="Campo K."/>
            <person name="Chang J."/>
            <person name="Cheshatsang Y."/>
            <person name="Citroen M."/>
            <person name="Collymore A."/>
            <person name="Considine T."/>
            <person name="Cook A."/>
            <person name="Cooke P."/>
            <person name="Corum B."/>
            <person name="Cuomo C."/>
            <person name="David R."/>
            <person name="Dawoe T."/>
            <person name="Degray S."/>
            <person name="Dodge S."/>
            <person name="Dooley K."/>
            <person name="Dorje P."/>
            <person name="Dorjee K."/>
            <person name="Dorris L."/>
            <person name="Duffey N."/>
            <person name="Dupes A."/>
            <person name="Elkins T."/>
            <person name="Engels R."/>
            <person name="Erickson J."/>
            <person name="Farina A."/>
            <person name="Faro S."/>
            <person name="Ferreira P."/>
            <person name="Fischer H."/>
            <person name="Fitzgerald M."/>
            <person name="Foley K."/>
            <person name="Gage D."/>
            <person name="Galagan J."/>
            <person name="Gearin G."/>
            <person name="Gnerre S."/>
            <person name="Gnirke A."/>
            <person name="Goyette A."/>
            <person name="Graham J."/>
            <person name="Grandbois E."/>
            <person name="Gyaltsen K."/>
            <person name="Hafez N."/>
            <person name="Hagopian D."/>
            <person name="Hagos B."/>
            <person name="Hall J."/>
            <person name="Hatcher B."/>
            <person name="Heller A."/>
            <person name="Higgins H."/>
            <person name="Honan T."/>
            <person name="Horn A."/>
            <person name="Houde N."/>
            <person name="Hughes L."/>
            <person name="Hulme W."/>
            <person name="Husby E."/>
            <person name="Iliev I."/>
            <person name="Jaffe D."/>
            <person name="Jones C."/>
            <person name="Kamal M."/>
            <person name="Kamat A."/>
            <person name="Kamvysselis M."/>
            <person name="Karlsson E."/>
            <person name="Kells C."/>
            <person name="Kieu A."/>
            <person name="Kisner P."/>
            <person name="Kodira C."/>
            <person name="Kulbokas E."/>
            <person name="Labutti K."/>
            <person name="Lama D."/>
            <person name="Landers T."/>
            <person name="Leger J."/>
            <person name="Levine S."/>
            <person name="Lewis D."/>
            <person name="Lewis T."/>
            <person name="Lindblad-toh K."/>
            <person name="Liu X."/>
            <person name="Lokyitsang T."/>
            <person name="Lokyitsang Y."/>
            <person name="Lucien O."/>
            <person name="Lui A."/>
            <person name="Ma L.J."/>
            <person name="Mabbitt R."/>
            <person name="Macdonald J."/>
            <person name="Maclean C."/>
            <person name="Major J."/>
            <person name="Manning J."/>
            <person name="Marabella R."/>
            <person name="Maru K."/>
            <person name="Matthews C."/>
            <person name="Mauceli E."/>
            <person name="Mccarthy M."/>
            <person name="Mcdonough S."/>
            <person name="Mcghee T."/>
            <person name="Meldrim J."/>
            <person name="Meneus L."/>
            <person name="Mesirov J."/>
            <person name="Mihalev A."/>
            <person name="Mihova T."/>
            <person name="Mikkelsen T."/>
            <person name="Mlenga V."/>
            <person name="Moru K."/>
            <person name="Mozes J."/>
            <person name="Mulrain L."/>
            <person name="Munson G."/>
            <person name="Naylor J."/>
            <person name="Newes C."/>
            <person name="Nguyen C."/>
            <person name="Nguyen N."/>
            <person name="Nguyen T."/>
            <person name="Nicol R."/>
            <person name="Nielsen C."/>
            <person name="Nizzari M."/>
            <person name="Norbu C."/>
            <person name="Norbu N."/>
            <person name="O'donnell P."/>
            <person name="Okoawo O."/>
            <person name="O'leary S."/>
            <person name="Omotosho B."/>
            <person name="O'neill K."/>
            <person name="Osman S."/>
            <person name="Parker S."/>
            <person name="Perrin D."/>
            <person name="Phunkhang P."/>
            <person name="Piqani B."/>
            <person name="Purcell S."/>
            <person name="Rachupka T."/>
            <person name="Ramasamy U."/>
            <person name="Rameau R."/>
            <person name="Ray V."/>
            <person name="Raymond C."/>
            <person name="Retta R."/>
            <person name="Richardson S."/>
            <person name="Rise C."/>
            <person name="Rodriguez J."/>
            <person name="Rogers J."/>
            <person name="Rogov P."/>
            <person name="Rutman M."/>
            <person name="Schupbach R."/>
            <person name="Seaman C."/>
            <person name="Settipalli S."/>
            <person name="Sharpe T."/>
            <person name="Sheridan J."/>
            <person name="Sherpa N."/>
            <person name="Shi J."/>
            <person name="Smirnov S."/>
            <person name="Smith C."/>
            <person name="Sougnez C."/>
            <person name="Spencer B."/>
            <person name="Stalker J."/>
            <person name="Stange-thomann N."/>
            <person name="Stavropoulos S."/>
            <person name="Stetson K."/>
            <person name="Stone C."/>
            <person name="Stone S."/>
            <person name="Stubbs M."/>
            <person name="Talamas J."/>
            <person name="Tchuinga P."/>
            <person name="Tenzing P."/>
            <person name="Tesfaye S."/>
            <person name="Theodore J."/>
            <person name="Thoulutsang Y."/>
            <person name="Topham K."/>
            <person name="Towey S."/>
            <person name="Tsamla T."/>
            <person name="Tsomo N."/>
            <person name="Vallee D."/>
            <person name="Vassiliev H."/>
            <person name="Venkataraman V."/>
            <person name="Vinson J."/>
            <person name="Vo A."/>
            <person name="Wade C."/>
            <person name="Wang S."/>
            <person name="Wangchuk T."/>
            <person name="Wangdi T."/>
            <person name="Whittaker C."/>
            <person name="Wilkinson J."/>
            <person name="Wu Y."/>
            <person name="Wyman D."/>
            <person name="Yadav S."/>
            <person name="Yang S."/>
            <person name="Yang X."/>
            <person name="Yeager S."/>
            <person name="Yee E."/>
            <person name="Young G."/>
            <person name="Zainoun J."/>
            <person name="Zembeck L."/>
            <person name="Zimmer A."/>
            <person name="Zody M."/>
            <person name="Lander E."/>
        </authorList>
    </citation>
    <scope>NUCLEOTIDE SEQUENCE [LARGE SCALE GENOMIC DNA]</scope>
</reference>
<keyword evidence="1" id="KW-1133">Transmembrane helix</keyword>
<accession>H2ZJZ8</accession>